<dbReference type="InterPro" id="IPR052171">
    <property type="entry name" value="NHEJ_LigD"/>
</dbReference>
<protein>
    <recommendedName>
        <fullName evidence="2">DNA ligase (ATP)</fullName>
        <ecNumber evidence="2">6.5.1.1</ecNumber>
    </recommendedName>
    <alternativeName>
        <fullName evidence="19">NHEJ DNA polymerase</fullName>
    </alternativeName>
</protein>
<evidence type="ECO:0000256" key="3">
    <source>
        <dbReference type="ARBA" id="ARBA00022598"/>
    </source>
</evidence>
<comment type="caution">
    <text evidence="23">The sequence shown here is derived from an EMBL/GenBank/DDBJ whole genome shotgun (WGS) entry which is preliminary data.</text>
</comment>
<evidence type="ECO:0000256" key="9">
    <source>
        <dbReference type="ARBA" id="ARBA00022763"/>
    </source>
</evidence>
<dbReference type="InterPro" id="IPR014144">
    <property type="entry name" value="LigD_PE_domain"/>
</dbReference>
<dbReference type="GO" id="GO:0003887">
    <property type="term" value="F:DNA-directed DNA polymerase activity"/>
    <property type="evidence" value="ECO:0007669"/>
    <property type="project" value="UniProtKB-KW"/>
</dbReference>
<sequence length="830" mass="91482">MAKDDKLHHYRSKRDFSITSEPEGQVGKPGQALGFVIQKHAARRLHYDFRLELDGTLKSWAVPKGPSLDPADKRMAVHVEDHPLAYGGFEGVIPAGQYGAGTVIVWDRGEWVPLGDPAKGYKDGKLKFELRGHKLQGHWTLVRMRGRGQERQEPWLLIKERDEAARPASEYDVVEALPDSVLKASQPTRKKAKAVHSESMPLTQAPQLATLVNSVPSEGDWLYEIKFDGYRLMARVDQGTVRLFTRNGHDWTSRLKRLAAELGQLGLKSGWLDGEIVVIGSHGGTDFQALQNAFDLVRTEPIQYFVFDLLHVDGEDLRDQPLKARRERLRALIDGAAADAHPHVRYSEDFQVEPAHLLHTACAMRMEGVIGKRLDAPYRAGRSDAWIKLKCTQRQEFVIGGYTDPKGSRQGLGALLLGTHDEQGQLRYAGNVGSGFDAHALRDVHKRLQALATGKPAFVGLPGDVKGHWVKPTLVAEVSFAEWTKEGRLRQAVFHGLRADKPARAITRETAKPPPGDAAALPARKATKRASTAKPGAQHHSVAGVRISHADRIIDPSTGITKGELADYHARAARRMLLHLAGRPVSLVRAPEGIQGELFFQKHADRMSIPGIERLDPALDPGHAPLLAVPSREALVGAAQMNVIELHTWNALIDHIEQPDRMTFDLDPGEGVAWAHVQEGAELVRVMLEELSLRSFLKTSGGKGLHVVVPFKPSLGWDQVKGLSKALVEHLASAIPDRFVSKSGPRNRVGKIFVDYLRNGRGATTASAWTARARPGMGVSVPVDWSELPELSSGAHWTLRTVDERLTGDDPWAGYKRVKQSLREALKAMG</sequence>
<evidence type="ECO:0000256" key="13">
    <source>
        <dbReference type="ARBA" id="ARBA00022932"/>
    </source>
</evidence>
<keyword evidence="6" id="KW-0540">Nuclease</keyword>
<keyword evidence="12" id="KW-0067">ATP-binding</keyword>
<dbReference type="CDD" id="cd07971">
    <property type="entry name" value="OBF_DNA_ligase_LigD"/>
    <property type="match status" value="1"/>
</dbReference>
<dbReference type="Pfam" id="PF04679">
    <property type="entry name" value="DNA_ligase_A_C"/>
    <property type="match status" value="1"/>
</dbReference>
<dbReference type="InterPro" id="IPR012340">
    <property type="entry name" value="NA-bd_OB-fold"/>
</dbReference>
<evidence type="ECO:0000256" key="8">
    <source>
        <dbReference type="ARBA" id="ARBA00022741"/>
    </source>
</evidence>
<evidence type="ECO:0000256" key="7">
    <source>
        <dbReference type="ARBA" id="ARBA00022723"/>
    </source>
</evidence>
<dbReference type="InterPro" id="IPR014143">
    <property type="entry name" value="NHEJ_ligase_prk"/>
</dbReference>
<evidence type="ECO:0000256" key="1">
    <source>
        <dbReference type="ARBA" id="ARBA00001936"/>
    </source>
</evidence>
<keyword evidence="9" id="KW-0227">DNA damage</keyword>
<keyword evidence="16" id="KW-0234">DNA repair</keyword>
<keyword evidence="18" id="KW-0511">Multifunctional enzyme</keyword>
<dbReference type="PANTHER" id="PTHR42705">
    <property type="entry name" value="BIFUNCTIONAL NON-HOMOLOGOUS END JOINING PROTEIN LIGD"/>
    <property type="match status" value="1"/>
</dbReference>
<keyword evidence="24" id="KW-1185">Reference proteome</keyword>
<keyword evidence="5" id="KW-0548">Nucleotidyltransferase</keyword>
<evidence type="ECO:0000256" key="14">
    <source>
        <dbReference type="ARBA" id="ARBA00023125"/>
    </source>
</evidence>
<evidence type="ECO:0000256" key="16">
    <source>
        <dbReference type="ARBA" id="ARBA00023204"/>
    </source>
</evidence>
<evidence type="ECO:0000313" key="23">
    <source>
        <dbReference type="EMBL" id="RRS05352.1"/>
    </source>
</evidence>
<dbReference type="GO" id="GO:0003910">
    <property type="term" value="F:DNA ligase (ATP) activity"/>
    <property type="evidence" value="ECO:0007669"/>
    <property type="project" value="UniProtKB-EC"/>
</dbReference>
<dbReference type="CDD" id="cd04862">
    <property type="entry name" value="PaeLigD_Pol_like"/>
    <property type="match status" value="1"/>
</dbReference>
<dbReference type="AlphaFoldDB" id="A0A426VEN0"/>
<accession>A0A426VEN0</accession>
<dbReference type="GO" id="GO:0046872">
    <property type="term" value="F:metal ion binding"/>
    <property type="evidence" value="ECO:0007669"/>
    <property type="project" value="UniProtKB-KW"/>
</dbReference>
<evidence type="ECO:0000259" key="22">
    <source>
        <dbReference type="PROSITE" id="PS50160"/>
    </source>
</evidence>
<feature type="region of interest" description="Disordered" evidence="21">
    <location>
        <begin position="508"/>
        <end position="542"/>
    </location>
</feature>
<dbReference type="InterPro" id="IPR033651">
    <property type="entry name" value="PaeLigD_Pol-like"/>
</dbReference>
<dbReference type="EC" id="6.5.1.1" evidence="2"/>
<keyword evidence="15" id="KW-0233">DNA recombination</keyword>
<organism evidence="23 24">
    <name type="scientific">Aquabacterium soli</name>
    <dbReference type="NCBI Taxonomy" id="2493092"/>
    <lineage>
        <taxon>Bacteria</taxon>
        <taxon>Pseudomonadati</taxon>
        <taxon>Pseudomonadota</taxon>
        <taxon>Betaproteobacteria</taxon>
        <taxon>Burkholderiales</taxon>
        <taxon>Aquabacterium</taxon>
    </lineage>
</organism>
<dbReference type="InterPro" id="IPR014146">
    <property type="entry name" value="LigD_ligase_dom"/>
</dbReference>
<dbReference type="GO" id="GO:0006281">
    <property type="term" value="P:DNA repair"/>
    <property type="evidence" value="ECO:0007669"/>
    <property type="project" value="UniProtKB-KW"/>
</dbReference>
<keyword evidence="10" id="KW-0378">Hydrolase</keyword>
<evidence type="ECO:0000256" key="10">
    <source>
        <dbReference type="ARBA" id="ARBA00022801"/>
    </source>
</evidence>
<evidence type="ECO:0000256" key="4">
    <source>
        <dbReference type="ARBA" id="ARBA00022679"/>
    </source>
</evidence>
<dbReference type="Proteomes" id="UP000269265">
    <property type="component" value="Unassembled WGS sequence"/>
</dbReference>
<dbReference type="EMBL" id="RSED01000004">
    <property type="protein sequence ID" value="RRS05352.1"/>
    <property type="molecule type" value="Genomic_DNA"/>
</dbReference>
<dbReference type="Pfam" id="PF21686">
    <property type="entry name" value="LigD_Prim-Pol"/>
    <property type="match status" value="1"/>
</dbReference>
<dbReference type="Pfam" id="PF13298">
    <property type="entry name" value="LigD_N"/>
    <property type="match status" value="1"/>
</dbReference>
<dbReference type="GO" id="GO:0005524">
    <property type="term" value="F:ATP binding"/>
    <property type="evidence" value="ECO:0007669"/>
    <property type="project" value="UniProtKB-KW"/>
</dbReference>
<dbReference type="GO" id="GO:0003677">
    <property type="term" value="F:DNA binding"/>
    <property type="evidence" value="ECO:0007669"/>
    <property type="project" value="UniProtKB-KW"/>
</dbReference>
<evidence type="ECO:0000256" key="2">
    <source>
        <dbReference type="ARBA" id="ARBA00012727"/>
    </source>
</evidence>
<dbReference type="CDD" id="cd07906">
    <property type="entry name" value="Adenylation_DNA_ligase_LigD_LigC"/>
    <property type="match status" value="1"/>
</dbReference>
<name>A0A426VEN0_9BURK</name>
<evidence type="ECO:0000256" key="19">
    <source>
        <dbReference type="ARBA" id="ARBA00029943"/>
    </source>
</evidence>
<evidence type="ECO:0000256" key="20">
    <source>
        <dbReference type="ARBA" id="ARBA00034003"/>
    </source>
</evidence>
<evidence type="ECO:0000256" key="6">
    <source>
        <dbReference type="ARBA" id="ARBA00022722"/>
    </source>
</evidence>
<dbReference type="NCBIfam" id="TIGR02779">
    <property type="entry name" value="NHEJ_ligase_lig"/>
    <property type="match status" value="1"/>
</dbReference>
<keyword evidence="17" id="KW-0464">Manganese</keyword>
<dbReference type="Pfam" id="PF01068">
    <property type="entry name" value="DNA_ligase_A_M"/>
    <property type="match status" value="1"/>
</dbReference>
<dbReference type="GO" id="GO:0006310">
    <property type="term" value="P:DNA recombination"/>
    <property type="evidence" value="ECO:0007669"/>
    <property type="project" value="UniProtKB-KW"/>
</dbReference>
<keyword evidence="8" id="KW-0547">Nucleotide-binding</keyword>
<dbReference type="Gene3D" id="3.90.920.10">
    <property type="entry name" value="DNA primase, PRIM domain"/>
    <property type="match status" value="1"/>
</dbReference>
<keyword evidence="3 23" id="KW-0436">Ligase</keyword>
<comment type="catalytic activity">
    <reaction evidence="20">
        <text>ATP + (deoxyribonucleotide)n-3'-hydroxyl + 5'-phospho-(deoxyribonucleotide)m = (deoxyribonucleotide)n+m + AMP + diphosphate.</text>
        <dbReference type="EC" id="6.5.1.1"/>
    </reaction>
</comment>
<evidence type="ECO:0000256" key="11">
    <source>
        <dbReference type="ARBA" id="ARBA00022839"/>
    </source>
</evidence>
<dbReference type="GO" id="GO:0004527">
    <property type="term" value="F:exonuclease activity"/>
    <property type="evidence" value="ECO:0007669"/>
    <property type="project" value="UniProtKB-KW"/>
</dbReference>
<dbReference type="InterPro" id="IPR012310">
    <property type="entry name" value="DNA_ligase_ATP-dep_cent"/>
</dbReference>
<proteinExistence type="predicted"/>
<dbReference type="InterPro" id="IPR012309">
    <property type="entry name" value="DNA_ligase_ATP-dep_C"/>
</dbReference>
<dbReference type="OrthoDB" id="9802472at2"/>
<keyword evidence="14" id="KW-0238">DNA-binding</keyword>
<dbReference type="NCBIfam" id="TIGR02776">
    <property type="entry name" value="NHEJ_ligase_prk"/>
    <property type="match status" value="1"/>
</dbReference>
<evidence type="ECO:0000313" key="24">
    <source>
        <dbReference type="Proteomes" id="UP000269265"/>
    </source>
</evidence>
<dbReference type="InterPro" id="IPR014145">
    <property type="entry name" value="LigD_pol_dom"/>
</dbReference>
<evidence type="ECO:0000256" key="18">
    <source>
        <dbReference type="ARBA" id="ARBA00023268"/>
    </source>
</evidence>
<keyword evidence="11" id="KW-0269">Exonuclease</keyword>
<reference evidence="23 24" key="1">
    <citation type="submission" date="2018-12" db="EMBL/GenBank/DDBJ databases">
        <title>The whole draft genome of Aquabacterium sp. SJQ9.</title>
        <authorList>
            <person name="Sun L."/>
            <person name="Gao X."/>
            <person name="Chen W."/>
            <person name="Huang K."/>
        </authorList>
    </citation>
    <scope>NUCLEOTIDE SEQUENCE [LARGE SCALE GENOMIC DNA]</scope>
    <source>
        <strain evidence="23 24">SJQ9</strain>
    </source>
</reference>
<comment type="cofactor">
    <cofactor evidence="1">
        <name>Mn(2+)</name>
        <dbReference type="ChEBI" id="CHEBI:29035"/>
    </cofactor>
</comment>
<dbReference type="Gene3D" id="2.40.50.140">
    <property type="entry name" value="Nucleic acid-binding proteins"/>
    <property type="match status" value="1"/>
</dbReference>
<dbReference type="SUPFAM" id="SSF56091">
    <property type="entry name" value="DNA ligase/mRNA capping enzyme, catalytic domain"/>
    <property type="match status" value="1"/>
</dbReference>
<evidence type="ECO:0000256" key="21">
    <source>
        <dbReference type="SAM" id="MobiDB-lite"/>
    </source>
</evidence>
<dbReference type="NCBIfam" id="TIGR02778">
    <property type="entry name" value="ligD_pol"/>
    <property type="match status" value="1"/>
</dbReference>
<dbReference type="PROSITE" id="PS50160">
    <property type="entry name" value="DNA_LIGASE_A3"/>
    <property type="match status" value="1"/>
</dbReference>
<feature type="domain" description="ATP-dependent DNA ligase family profile" evidence="22">
    <location>
        <begin position="304"/>
        <end position="404"/>
    </location>
</feature>
<dbReference type="PANTHER" id="PTHR42705:SF2">
    <property type="entry name" value="BIFUNCTIONAL NON-HOMOLOGOUS END JOINING PROTEIN LIGD"/>
    <property type="match status" value="1"/>
</dbReference>
<dbReference type="Gene3D" id="3.30.1490.70">
    <property type="match status" value="1"/>
</dbReference>
<keyword evidence="13" id="KW-0239">DNA-directed DNA polymerase</keyword>
<evidence type="ECO:0000256" key="15">
    <source>
        <dbReference type="ARBA" id="ARBA00023172"/>
    </source>
</evidence>
<keyword evidence="4" id="KW-0808">Transferase</keyword>
<evidence type="ECO:0000256" key="17">
    <source>
        <dbReference type="ARBA" id="ARBA00023211"/>
    </source>
</evidence>
<evidence type="ECO:0000256" key="12">
    <source>
        <dbReference type="ARBA" id="ARBA00022840"/>
    </source>
</evidence>
<keyword evidence="7" id="KW-0479">Metal-binding</keyword>
<dbReference type="NCBIfam" id="TIGR02777">
    <property type="entry name" value="LigD_PE_dom"/>
    <property type="match status" value="1"/>
</dbReference>
<gene>
    <name evidence="23" type="primary">ligD</name>
    <name evidence="23" type="ORF">EIP75_06470</name>
</gene>
<dbReference type="SUPFAM" id="SSF50249">
    <property type="entry name" value="Nucleic acid-binding proteins"/>
    <property type="match status" value="1"/>
</dbReference>
<feature type="region of interest" description="Disordered" evidence="21">
    <location>
        <begin position="1"/>
        <end position="29"/>
    </location>
</feature>
<evidence type="ECO:0000256" key="5">
    <source>
        <dbReference type="ARBA" id="ARBA00022695"/>
    </source>
</evidence>
<dbReference type="Gene3D" id="3.30.470.30">
    <property type="entry name" value="DNA ligase/mRNA capping enzyme"/>
    <property type="match status" value="1"/>
</dbReference>